<dbReference type="InterPro" id="IPR025848">
    <property type="entry name" value="MT-A70"/>
</dbReference>
<comment type="similarity">
    <text evidence="6">Belongs to the MT-A70-like family.</text>
</comment>
<dbReference type="GO" id="GO:0005634">
    <property type="term" value="C:nucleus"/>
    <property type="evidence" value="ECO:0007669"/>
    <property type="project" value="InterPro"/>
</dbReference>
<dbReference type="Pfam" id="PF05063">
    <property type="entry name" value="MT-A70"/>
    <property type="match status" value="1"/>
</dbReference>
<dbReference type="AlphaFoldDB" id="A0AAR5QH11"/>
<evidence type="ECO:0000256" key="1">
    <source>
        <dbReference type="ARBA" id="ARBA00012160"/>
    </source>
</evidence>
<organism evidence="8 9">
    <name type="scientific">Dendroctonus ponderosae</name>
    <name type="common">Mountain pine beetle</name>
    <dbReference type="NCBI Taxonomy" id="77166"/>
    <lineage>
        <taxon>Eukaryota</taxon>
        <taxon>Metazoa</taxon>
        <taxon>Ecdysozoa</taxon>
        <taxon>Arthropoda</taxon>
        <taxon>Hexapoda</taxon>
        <taxon>Insecta</taxon>
        <taxon>Pterygota</taxon>
        <taxon>Neoptera</taxon>
        <taxon>Endopterygota</taxon>
        <taxon>Coleoptera</taxon>
        <taxon>Polyphaga</taxon>
        <taxon>Cucujiformia</taxon>
        <taxon>Curculionidae</taxon>
        <taxon>Scolytinae</taxon>
        <taxon>Dendroctonus</taxon>
    </lineage>
</organism>
<evidence type="ECO:0000256" key="3">
    <source>
        <dbReference type="ARBA" id="ARBA00022679"/>
    </source>
</evidence>
<feature type="compositionally biased region" description="Basic and acidic residues" evidence="7">
    <location>
        <begin position="183"/>
        <end position="195"/>
    </location>
</feature>
<sequence length="545" mass="61996">MSDAWEEIQAVQRKRNSLRERLEKRKKERRDILGSSLHSCNSSDLASSTSAPGLSKEEVKPKNEDGFEAQLLKVDPELEKELLRHLADVTLQLPMCSFDLVATLKTSASHKQVSNLLQKFATQKLILVKDTVRDGVNTLDVASVEVSKVNAMIAELFDEQQPNVGGTAKRKREEAEAVESLEEERRKKEKKEPKTDILSLLSMPSTKEKETKKIGEEILVLLSKPTAKERSLTERFKSQGGTQLMEFCPHGTRLDCEKNSITDCKKLHFKKIIQKHTDESLGDCSFLNTCFHMDTCKYVHYEVDRAAQIHGNQLVIPNLPAVGRVESTTLYPPQWVQCDLRYLDMTVLGKFAVIMADPPWDIHMELPYGTMSDDEMRQLGIPQLQDEGLIFLWVTGRAMELGRECLKLWGYERVDEIIWVKTNQLQRIIRTGRTGHWLNHGKEHCLVGMKGNPKDLNRGLDSDVIVAEVRATSHKPDEIYGMIERLSPGTRKIELFGRPHNIQPNWITLGNQVDGIRLLDQDLIESFKKRYPTGNCMAPPPESVH</sequence>
<keyword evidence="2" id="KW-0489">Methyltransferase</keyword>
<dbReference type="PANTHER" id="PTHR12829:SF7">
    <property type="entry name" value="N6-ADENOSINE-METHYLTRANSFERASE CATALYTIC SUBUNIT"/>
    <property type="match status" value="1"/>
</dbReference>
<evidence type="ECO:0000313" key="8">
    <source>
        <dbReference type="EnsemblMetazoa" id="XP_019772519.1"/>
    </source>
</evidence>
<dbReference type="GO" id="GO:0036396">
    <property type="term" value="C:RNA N6-methyladenosine methyltransferase complex"/>
    <property type="evidence" value="ECO:0007669"/>
    <property type="project" value="TreeGrafter"/>
</dbReference>
<feature type="compositionally biased region" description="Polar residues" evidence="7">
    <location>
        <begin position="36"/>
        <end position="52"/>
    </location>
</feature>
<keyword evidence="3" id="KW-0808">Transferase</keyword>
<name>A0AAR5QH11_DENPD</name>
<evidence type="ECO:0000256" key="5">
    <source>
        <dbReference type="ARBA" id="ARBA00048957"/>
    </source>
</evidence>
<comment type="catalytic activity">
    <reaction evidence="5">
        <text>an adenosine in mRNA + S-adenosyl-L-methionine = an N(6)-methyladenosine in mRNA + S-adenosyl-L-homocysteine + H(+)</text>
        <dbReference type="Rhea" id="RHEA:55584"/>
        <dbReference type="Rhea" id="RHEA-COMP:12414"/>
        <dbReference type="Rhea" id="RHEA-COMP:12417"/>
        <dbReference type="ChEBI" id="CHEBI:15378"/>
        <dbReference type="ChEBI" id="CHEBI:57856"/>
        <dbReference type="ChEBI" id="CHEBI:59789"/>
        <dbReference type="ChEBI" id="CHEBI:74411"/>
        <dbReference type="ChEBI" id="CHEBI:74449"/>
        <dbReference type="EC" id="2.1.1.348"/>
    </reaction>
</comment>
<evidence type="ECO:0000256" key="2">
    <source>
        <dbReference type="ARBA" id="ARBA00022603"/>
    </source>
</evidence>
<feature type="region of interest" description="Disordered" evidence="7">
    <location>
        <begin position="164"/>
        <end position="195"/>
    </location>
</feature>
<reference evidence="8" key="2">
    <citation type="submission" date="2024-08" db="UniProtKB">
        <authorList>
            <consortium name="EnsemblMetazoa"/>
        </authorList>
    </citation>
    <scope>IDENTIFICATION</scope>
</reference>
<dbReference type="SUPFAM" id="SSF53335">
    <property type="entry name" value="S-adenosyl-L-methionine-dependent methyltransferases"/>
    <property type="match status" value="1"/>
</dbReference>
<dbReference type="InterPro" id="IPR007757">
    <property type="entry name" value="MT-A70-like"/>
</dbReference>
<feature type="compositionally biased region" description="Basic and acidic residues" evidence="7">
    <location>
        <begin position="19"/>
        <end position="32"/>
    </location>
</feature>
<dbReference type="EnsemblMetazoa" id="XM_019916960.1">
    <property type="protein sequence ID" value="XP_019772519.1"/>
    <property type="gene ID" value="LOC109546131"/>
</dbReference>
<dbReference type="GeneID" id="109546131"/>
<dbReference type="GO" id="GO:0001734">
    <property type="term" value="F:mRNA m(6)A methyltransferase activity"/>
    <property type="evidence" value="ECO:0007669"/>
    <property type="project" value="UniProtKB-EC"/>
</dbReference>
<dbReference type="GO" id="GO:0001510">
    <property type="term" value="P:RNA methylation"/>
    <property type="evidence" value="ECO:0007669"/>
    <property type="project" value="InterPro"/>
</dbReference>
<protein>
    <recommendedName>
        <fullName evidence="1">mRNA m(6)A methyltransferase</fullName>
        <ecNumber evidence="1">2.1.1.348</ecNumber>
    </recommendedName>
</protein>
<dbReference type="InterPro" id="IPR029063">
    <property type="entry name" value="SAM-dependent_MTases_sf"/>
</dbReference>
<evidence type="ECO:0000313" key="9">
    <source>
        <dbReference type="Proteomes" id="UP000019118"/>
    </source>
</evidence>
<dbReference type="PANTHER" id="PTHR12829">
    <property type="entry name" value="N6-ADENOSINE-METHYLTRANSFERASE"/>
    <property type="match status" value="1"/>
</dbReference>
<dbReference type="Proteomes" id="UP000019118">
    <property type="component" value="Unassembled WGS sequence"/>
</dbReference>
<proteinExistence type="inferred from homology"/>
<dbReference type="RefSeq" id="XP_019772519.1">
    <property type="nucleotide sequence ID" value="XM_019916960.2"/>
</dbReference>
<evidence type="ECO:0000256" key="6">
    <source>
        <dbReference type="PROSITE-ProRule" id="PRU00489"/>
    </source>
</evidence>
<keyword evidence="9" id="KW-1185">Reference proteome</keyword>
<keyword evidence="4" id="KW-0949">S-adenosyl-L-methionine</keyword>
<feature type="region of interest" description="Disordered" evidence="7">
    <location>
        <begin position="19"/>
        <end position="62"/>
    </location>
</feature>
<dbReference type="EC" id="2.1.1.348" evidence="1"/>
<dbReference type="PROSITE" id="PS51563">
    <property type="entry name" value="SAM_MTA70L_1"/>
    <property type="match status" value="1"/>
</dbReference>
<accession>A0AAR5QH11</accession>
<dbReference type="PROSITE" id="PS51143">
    <property type="entry name" value="MT_A70"/>
    <property type="match status" value="1"/>
</dbReference>
<reference evidence="9" key="1">
    <citation type="journal article" date="2013" name="Genome Biol.">
        <title>Draft genome of the mountain pine beetle, Dendroctonus ponderosae Hopkins, a major forest pest.</title>
        <authorList>
            <person name="Keeling C.I."/>
            <person name="Yuen M.M."/>
            <person name="Liao N.Y."/>
            <person name="Docking T.R."/>
            <person name="Chan S.K."/>
            <person name="Taylor G.A."/>
            <person name="Palmquist D.L."/>
            <person name="Jackman S.D."/>
            <person name="Nguyen A."/>
            <person name="Li M."/>
            <person name="Henderson H."/>
            <person name="Janes J.K."/>
            <person name="Zhao Y."/>
            <person name="Pandoh P."/>
            <person name="Moore R."/>
            <person name="Sperling F.A."/>
            <person name="Huber D.P."/>
            <person name="Birol I."/>
            <person name="Jones S.J."/>
            <person name="Bohlmann J."/>
        </authorList>
    </citation>
    <scope>NUCLEOTIDE SEQUENCE</scope>
</reference>
<dbReference type="KEGG" id="dpa:109546131"/>
<evidence type="ECO:0000256" key="4">
    <source>
        <dbReference type="ARBA" id="ARBA00022691"/>
    </source>
</evidence>
<evidence type="ECO:0000256" key="7">
    <source>
        <dbReference type="SAM" id="MobiDB-lite"/>
    </source>
</evidence>